<dbReference type="AlphaFoldDB" id="A0A3S0GZL6"/>
<dbReference type="OrthoDB" id="8658810at2"/>
<accession>A0A3S0GZL6</accession>
<comment type="caution">
    <text evidence="1">The sequence shown here is derived from an EMBL/GenBank/DDBJ whole genome shotgun (WGS) entry which is preliminary data.</text>
</comment>
<gene>
    <name evidence="1" type="ORF">EJP69_20520</name>
</gene>
<sequence length="136" mass="14542">MLTDILIASTGDAPEILSAASGSWPRLQFNSLDNMALAGLWSALGGTGAVDFEGEKYLLAHTEERWVFEFPQDFVQRLSAVQSGAVAEVAMSWAKHDELVHMGADGPGVEPVVEAMSGFARQAIGQGKSLLLFMCL</sequence>
<dbReference type="RefSeq" id="WP_093208590.1">
    <property type="nucleotide sequence ID" value="NZ_RXOE01000005.1"/>
</dbReference>
<evidence type="ECO:0000313" key="2">
    <source>
        <dbReference type="Proteomes" id="UP000267418"/>
    </source>
</evidence>
<dbReference type="Proteomes" id="UP000267418">
    <property type="component" value="Unassembled WGS sequence"/>
</dbReference>
<name>A0A3S0GZL6_9BURK</name>
<dbReference type="EMBL" id="RXOE01000005">
    <property type="protein sequence ID" value="RTQ33070.1"/>
    <property type="molecule type" value="Genomic_DNA"/>
</dbReference>
<evidence type="ECO:0008006" key="3">
    <source>
        <dbReference type="Google" id="ProtNLM"/>
    </source>
</evidence>
<reference evidence="1 2" key="1">
    <citation type="submission" date="2018-12" db="EMBL/GenBank/DDBJ databases">
        <title>The genome of Variovorax gossypii DSM 100435.</title>
        <authorList>
            <person name="Gao J."/>
            <person name="Sun J."/>
        </authorList>
    </citation>
    <scope>NUCLEOTIDE SEQUENCE [LARGE SCALE GENOMIC DNA]</scope>
    <source>
        <strain evidence="1 2">DSM 100435</strain>
    </source>
</reference>
<evidence type="ECO:0000313" key="1">
    <source>
        <dbReference type="EMBL" id="RTQ33070.1"/>
    </source>
</evidence>
<keyword evidence="2" id="KW-1185">Reference proteome</keyword>
<proteinExistence type="predicted"/>
<protein>
    <recommendedName>
        <fullName evidence="3">DUF1877 family protein</fullName>
    </recommendedName>
</protein>
<organism evidence="1 2">
    <name type="scientific">Variovorax gossypii</name>
    <dbReference type="NCBI Taxonomy" id="1679495"/>
    <lineage>
        <taxon>Bacteria</taxon>
        <taxon>Pseudomonadati</taxon>
        <taxon>Pseudomonadota</taxon>
        <taxon>Betaproteobacteria</taxon>
        <taxon>Burkholderiales</taxon>
        <taxon>Comamonadaceae</taxon>
        <taxon>Variovorax</taxon>
    </lineage>
</organism>